<evidence type="ECO:0000256" key="3">
    <source>
        <dbReference type="PIRSR" id="PIRSR018249-1"/>
    </source>
</evidence>
<dbReference type="RefSeq" id="WP_281834270.1">
    <property type="nucleotide sequence ID" value="NZ_BSDY01000004.1"/>
</dbReference>
<dbReference type="InterPro" id="IPR029063">
    <property type="entry name" value="SAM-dependent_MTases_sf"/>
</dbReference>
<feature type="domain" description="23S rRNA (guanine(745)-N(1))-methyltransferase N-terminal" evidence="6">
    <location>
        <begin position="5"/>
        <end position="46"/>
    </location>
</feature>
<keyword evidence="3" id="KW-0479">Metal-binding</keyword>
<keyword evidence="4" id="KW-0949">S-adenosyl-L-methionine</keyword>
<protein>
    <submittedName>
        <fullName evidence="7">23S rRNA (Guanine(745)-N(1))-methyltransferase</fullName>
    </submittedName>
</protein>
<keyword evidence="8" id="KW-1185">Reference proteome</keyword>
<evidence type="ECO:0000259" key="6">
    <source>
        <dbReference type="Pfam" id="PF21302"/>
    </source>
</evidence>
<keyword evidence="3" id="KW-0862">Zinc</keyword>
<reference evidence="7" key="1">
    <citation type="submission" date="2022-12" db="EMBL/GenBank/DDBJ databases">
        <title>Reference genome sequencing for broad-spectrum identification of bacterial and archaeal isolates by mass spectrometry.</title>
        <authorList>
            <person name="Sekiguchi Y."/>
            <person name="Tourlousse D.M."/>
        </authorList>
    </citation>
    <scope>NUCLEOTIDE SEQUENCE</scope>
    <source>
        <strain evidence="7">10succ1</strain>
    </source>
</reference>
<dbReference type="Pfam" id="PF21302">
    <property type="entry name" value="Zn_ribbon_RlmA"/>
    <property type="match status" value="1"/>
</dbReference>
<keyword evidence="2" id="KW-0808">Transferase</keyword>
<feature type="binding site" evidence="3">
    <location>
        <position position="9"/>
    </location>
    <ligand>
        <name>Zn(2+)</name>
        <dbReference type="ChEBI" id="CHEBI:29105"/>
    </ligand>
</feature>
<dbReference type="GO" id="GO:0008168">
    <property type="term" value="F:methyltransferase activity"/>
    <property type="evidence" value="ECO:0007669"/>
    <property type="project" value="UniProtKB-KW"/>
</dbReference>
<evidence type="ECO:0000256" key="2">
    <source>
        <dbReference type="ARBA" id="ARBA00022679"/>
    </source>
</evidence>
<organism evidence="7 8">
    <name type="scientific">Propionigenium maris DSM 9537</name>
    <dbReference type="NCBI Taxonomy" id="1123000"/>
    <lineage>
        <taxon>Bacteria</taxon>
        <taxon>Fusobacteriati</taxon>
        <taxon>Fusobacteriota</taxon>
        <taxon>Fusobacteriia</taxon>
        <taxon>Fusobacteriales</taxon>
        <taxon>Fusobacteriaceae</taxon>
        <taxon>Propionigenium</taxon>
    </lineage>
</organism>
<feature type="binding site" evidence="4">
    <location>
        <position position="185"/>
    </location>
    <ligand>
        <name>S-adenosyl-L-methionine</name>
        <dbReference type="ChEBI" id="CHEBI:59789"/>
    </ligand>
</feature>
<feature type="binding site" evidence="4">
    <location>
        <begin position="94"/>
        <end position="95"/>
    </location>
    <ligand>
        <name>S-adenosyl-L-methionine</name>
        <dbReference type="ChEBI" id="CHEBI:59789"/>
    </ligand>
</feature>
<evidence type="ECO:0000256" key="1">
    <source>
        <dbReference type="ARBA" id="ARBA00022603"/>
    </source>
</evidence>
<dbReference type="InterPro" id="IPR048647">
    <property type="entry name" value="RlmA_N"/>
</dbReference>
<dbReference type="PANTHER" id="PTHR44942:SF4">
    <property type="entry name" value="METHYLTRANSFERASE TYPE 11 DOMAIN-CONTAINING PROTEIN"/>
    <property type="match status" value="1"/>
</dbReference>
<dbReference type="PANTHER" id="PTHR44942">
    <property type="entry name" value="METHYLTRANSF_11 DOMAIN-CONTAINING PROTEIN"/>
    <property type="match status" value="1"/>
</dbReference>
<feature type="binding site" evidence="3">
    <location>
        <position position="6"/>
    </location>
    <ligand>
        <name>Zn(2+)</name>
        <dbReference type="ChEBI" id="CHEBI:29105"/>
    </ligand>
</feature>
<evidence type="ECO:0000313" key="7">
    <source>
        <dbReference type="EMBL" id="GLI55658.1"/>
    </source>
</evidence>
<evidence type="ECO:0000259" key="5">
    <source>
        <dbReference type="Pfam" id="PF13649"/>
    </source>
</evidence>
<feature type="binding site" evidence="3">
    <location>
        <position position="22"/>
    </location>
    <ligand>
        <name>Zn(2+)</name>
        <dbReference type="ChEBI" id="CHEBI:29105"/>
    </ligand>
</feature>
<dbReference type="InterPro" id="IPR041698">
    <property type="entry name" value="Methyltransf_25"/>
</dbReference>
<dbReference type="Gene3D" id="3.40.50.150">
    <property type="entry name" value="Vaccinia Virus protein VP39"/>
    <property type="match status" value="1"/>
</dbReference>
<gene>
    <name evidence="7" type="primary">rrmA</name>
    <name evidence="7" type="ORF">PM10SUCC1_11720</name>
</gene>
<evidence type="ECO:0000256" key="4">
    <source>
        <dbReference type="PIRSR" id="PIRSR018249-2"/>
    </source>
</evidence>
<dbReference type="PIRSF" id="PIRSF018249">
    <property type="entry name" value="MyrA_prd"/>
    <property type="match status" value="1"/>
</dbReference>
<dbReference type="Proteomes" id="UP001144471">
    <property type="component" value="Unassembled WGS sequence"/>
</dbReference>
<comment type="caution">
    <text evidence="7">The sequence shown here is derived from an EMBL/GenBank/DDBJ whole genome shotgun (WGS) entry which is preliminary data.</text>
</comment>
<dbReference type="InterPro" id="IPR016718">
    <property type="entry name" value="rRNA_m1G-MeTrfase_A_prd"/>
</dbReference>
<dbReference type="GO" id="GO:0046872">
    <property type="term" value="F:metal ion binding"/>
    <property type="evidence" value="ECO:0007669"/>
    <property type="project" value="UniProtKB-KW"/>
</dbReference>
<proteinExistence type="predicted"/>
<dbReference type="SUPFAM" id="SSF53335">
    <property type="entry name" value="S-adenosyl-L-methionine-dependent methyltransferases"/>
    <property type="match status" value="1"/>
</dbReference>
<dbReference type="InterPro" id="IPR051052">
    <property type="entry name" value="Diverse_substrate_MTase"/>
</dbReference>
<feature type="domain" description="Methyltransferase" evidence="5">
    <location>
        <begin position="87"/>
        <end position="171"/>
    </location>
</feature>
<accession>A0A9W6GI71</accession>
<dbReference type="CDD" id="cd02440">
    <property type="entry name" value="AdoMet_MTases"/>
    <property type="match status" value="1"/>
</dbReference>
<feature type="binding site" evidence="4">
    <location>
        <position position="65"/>
    </location>
    <ligand>
        <name>S-adenosyl-L-methionine</name>
        <dbReference type="ChEBI" id="CHEBI:59789"/>
    </ligand>
</feature>
<dbReference type="AlphaFoldDB" id="A0A9W6GI71"/>
<evidence type="ECO:0000313" key="8">
    <source>
        <dbReference type="Proteomes" id="UP001144471"/>
    </source>
</evidence>
<feature type="binding site" evidence="3">
    <location>
        <position position="26"/>
    </location>
    <ligand>
        <name>Zn(2+)</name>
        <dbReference type="ChEBI" id="CHEBI:29105"/>
    </ligand>
</feature>
<name>A0A9W6GI71_9FUSO</name>
<dbReference type="Pfam" id="PF13649">
    <property type="entry name" value="Methyltransf_25"/>
    <property type="match status" value="1"/>
</dbReference>
<sequence length="275" mass="31645">MSILICPICKGSLEREGRTYRCPKNHSFDMAKQGYVNLHISNKKNSGDDKEMIQSRRDFLEKDYYKKISEEVNEVTGRHLGSEKPEILDIGCGEGYYTKHLKNHLEDMGKKSNIYGIDISKEAVLFASRSYKDIFWAVGSAADLPMSAGSLDAVVCMFSRLAEEEYSRVLKDDGILVVVSTGEDHLLDMKKVLYDEVRMEYYRPEVDLAEEFQLKETKNVKYRTLVEGSKDIMSLFDMTPYKWRTPKEGVERLAALEELDVTIDVNIDVFVKRFK</sequence>
<keyword evidence="1" id="KW-0489">Methyltransferase</keyword>
<dbReference type="GO" id="GO:0032259">
    <property type="term" value="P:methylation"/>
    <property type="evidence" value="ECO:0007669"/>
    <property type="project" value="UniProtKB-KW"/>
</dbReference>
<dbReference type="EMBL" id="BSDY01000004">
    <property type="protein sequence ID" value="GLI55658.1"/>
    <property type="molecule type" value="Genomic_DNA"/>
</dbReference>